<dbReference type="OrthoDB" id="187617at2759"/>
<feature type="domain" description="FF" evidence="4">
    <location>
        <begin position="859"/>
        <end position="913"/>
    </location>
</feature>
<feature type="compositionally biased region" description="Polar residues" evidence="2">
    <location>
        <begin position="267"/>
        <end position="277"/>
    </location>
</feature>
<feature type="region of interest" description="Disordered" evidence="2">
    <location>
        <begin position="660"/>
        <end position="723"/>
    </location>
</feature>
<feature type="region of interest" description="Disordered" evidence="2">
    <location>
        <begin position="609"/>
        <end position="628"/>
    </location>
</feature>
<feature type="domain" description="WW" evidence="3">
    <location>
        <begin position="561"/>
        <end position="588"/>
    </location>
</feature>
<dbReference type="InterPro" id="IPR045148">
    <property type="entry name" value="TCRG1-like"/>
</dbReference>
<dbReference type="PANTHER" id="PTHR15377:SF3">
    <property type="entry name" value="WW DOMAIN-CONTAINING PROTEIN"/>
    <property type="match status" value="1"/>
</dbReference>
<dbReference type="GO" id="GO:0005634">
    <property type="term" value="C:nucleus"/>
    <property type="evidence" value="ECO:0007669"/>
    <property type="project" value="TreeGrafter"/>
</dbReference>
<feature type="compositionally biased region" description="Polar residues" evidence="2">
    <location>
        <begin position="179"/>
        <end position="193"/>
    </location>
</feature>
<dbReference type="FunFam" id="1.10.10.440:FF:000021">
    <property type="entry name" value="pre-mRNA-processing protein 40C isoform X1"/>
    <property type="match status" value="1"/>
</dbReference>
<sequence length="1077" mass="115427">MQTSLARHEGAIAPRGCLVVVNVPIRVHQTIFSRQSMSSPAWITQEVQSAASGVVAEASVSGPLVAGPNIVPPTPTTAPPAPAVGPLTPKGPYSAAIDSVQASVRTKIVNAPGYVIPAPSFTYNVIPKANSSSGSSQHLSSSNVLKSHPVESATTLQPPVPGQSSSGPTLTYNPLPATVGTSSGQQFHSSNAGVSGRSEGANTTATTTAVFPQPPVPGQPGQLNQFASVTATQITPSLIRSPVSVPKGTSSIAAGFSFGGISQLVQKDPSSNSNASATVAKGTGTSSATFSSSQSVPLSVNTSSSSMTLPVTRNSYPATVWMPTAPSFPGSTGMLASPGTPGPPGIAPSASMSSTVAVRLAATDSSPSTTPRPIITSTIAALSNPAIQQPIYPAYSPLPPMAPSPQGSWLTPQIGGLQRPPFLPYPGVLPGPFPMTIRGMSVPSVPVPDLQASGVSPIGPPGGTATFSIGSGNLLVNNSGKQSELSPPGIDQGNHFKDGGAVNNELDAWTAHKTETGAVYYYNAFTGESTYEKPLGFKGESEKVTEQPTPVSWEKLAGTEWTLVTTNDGKKYYYSTRTKVSSWQIPAEVAELKKKQDGDSLKENTSLVQNTGVSSDKGSAPISLNAPAINTGGRDAIALRPSGAAGSSSALDLIKRKLQDSTTPVTSSPIPTSSGDLNGSRVVEVTVRAPQSESSKDKQKEANGDGNVSDSSSDSDDVDSGPTKEECIIQFKEMLKERGVAPFSKWEKELPKIVFDPRFKAVPGYSSRRALFEHYVRTRAEEERKEKRAAQKAAIEGFKQLLEEASEDIDHRTDYQTLKKKWGNDPRFEALDRKEREALLNERVLPLKKAAEDKIQAIRVASASSFKSMLQERGDINPRSRWSRVKDSLRNDPRYKSVKHEERENLFNEYISELKAVEEEAERAAKVKREEQEKLKERERETRKRKEREEQEMERVRLKVRRKEAVASYQALLVETIKDPQASWTESKPKLEKDPQGRATNSDLDQSDTEKLFREHVKILNERCARDFRALLVEVITAETASQVTEDGKTIGCEGELEQCYLLTLGLGTMSRKSGWK</sequence>
<dbReference type="CDD" id="cd00201">
    <property type="entry name" value="WW"/>
    <property type="match status" value="2"/>
</dbReference>
<dbReference type="Gene3D" id="2.20.70.10">
    <property type="match status" value="2"/>
</dbReference>
<name>A0A9Q0KQD6_9MAGN</name>
<dbReference type="SMART" id="SM00456">
    <property type="entry name" value="WW"/>
    <property type="match status" value="2"/>
</dbReference>
<evidence type="ECO:0008006" key="7">
    <source>
        <dbReference type="Google" id="ProtNLM"/>
    </source>
</evidence>
<dbReference type="InterPro" id="IPR036020">
    <property type="entry name" value="WW_dom_sf"/>
</dbReference>
<evidence type="ECO:0000256" key="2">
    <source>
        <dbReference type="SAM" id="MobiDB-lite"/>
    </source>
</evidence>
<evidence type="ECO:0000313" key="6">
    <source>
        <dbReference type="Proteomes" id="UP001141806"/>
    </source>
</evidence>
<keyword evidence="6" id="KW-1185">Reference proteome</keyword>
<dbReference type="FunFam" id="1.10.10.440:FF:000030">
    <property type="entry name" value="Pre-mRNA-processing protein 40C"/>
    <property type="match status" value="1"/>
</dbReference>
<dbReference type="FunFam" id="1.10.10.440:FF:000031">
    <property type="entry name" value="Pre-mRNA-processing protein 40C isoform C"/>
    <property type="match status" value="1"/>
</dbReference>
<reference evidence="5" key="1">
    <citation type="journal article" date="2023" name="Plant J.">
        <title>The genome of the king protea, Protea cynaroides.</title>
        <authorList>
            <person name="Chang J."/>
            <person name="Duong T.A."/>
            <person name="Schoeman C."/>
            <person name="Ma X."/>
            <person name="Roodt D."/>
            <person name="Barker N."/>
            <person name="Li Z."/>
            <person name="Van de Peer Y."/>
            <person name="Mizrachi E."/>
        </authorList>
    </citation>
    <scope>NUCLEOTIDE SEQUENCE</scope>
    <source>
        <tissue evidence="5">Young leaves</tissue>
    </source>
</reference>
<feature type="compositionally biased region" description="Basic and acidic residues" evidence="2">
    <location>
        <begin position="987"/>
        <end position="996"/>
    </location>
</feature>
<accession>A0A9Q0KQD6</accession>
<feature type="compositionally biased region" description="Basic and acidic residues" evidence="2">
    <location>
        <begin position="694"/>
        <end position="703"/>
    </location>
</feature>
<evidence type="ECO:0000256" key="1">
    <source>
        <dbReference type="ARBA" id="ARBA00022737"/>
    </source>
</evidence>
<feature type="domain" description="FF" evidence="4">
    <location>
        <begin position="724"/>
        <end position="778"/>
    </location>
</feature>
<dbReference type="Pfam" id="PF00397">
    <property type="entry name" value="WW"/>
    <property type="match status" value="1"/>
</dbReference>
<comment type="caution">
    <text evidence="5">The sequence shown here is derived from an EMBL/GenBank/DDBJ whole genome shotgun (WGS) entry which is preliminary data.</text>
</comment>
<dbReference type="PANTHER" id="PTHR15377">
    <property type="entry name" value="TRANSCRIPTION ELONGATION REGULATOR 1"/>
    <property type="match status" value="1"/>
</dbReference>
<dbReference type="GO" id="GO:0003712">
    <property type="term" value="F:transcription coregulator activity"/>
    <property type="evidence" value="ECO:0007669"/>
    <property type="project" value="TreeGrafter"/>
</dbReference>
<dbReference type="SUPFAM" id="SSF51045">
    <property type="entry name" value="WW domain"/>
    <property type="match status" value="2"/>
</dbReference>
<dbReference type="FunFam" id="1.10.10.440:FF:000020">
    <property type="entry name" value="Pre-mRNA-processing protein 40C"/>
    <property type="match status" value="1"/>
</dbReference>
<dbReference type="Gene3D" id="1.10.10.440">
    <property type="entry name" value="FF domain"/>
    <property type="match status" value="4"/>
</dbReference>
<proteinExistence type="predicted"/>
<evidence type="ECO:0000313" key="5">
    <source>
        <dbReference type="EMBL" id="KAJ4974943.1"/>
    </source>
</evidence>
<dbReference type="GO" id="GO:0070063">
    <property type="term" value="F:RNA polymerase binding"/>
    <property type="evidence" value="ECO:0007669"/>
    <property type="project" value="InterPro"/>
</dbReference>
<feature type="compositionally biased region" description="Low complexity" evidence="2">
    <location>
        <begin position="661"/>
        <end position="674"/>
    </location>
</feature>
<dbReference type="Pfam" id="PF01846">
    <property type="entry name" value="FF"/>
    <property type="match status" value="4"/>
</dbReference>
<dbReference type="SUPFAM" id="SSF81698">
    <property type="entry name" value="FF domain"/>
    <property type="match status" value="4"/>
</dbReference>
<feature type="region of interest" description="Disordered" evidence="2">
    <location>
        <begin position="982"/>
        <end position="1008"/>
    </location>
</feature>
<keyword evidence="1" id="KW-0677">Repeat</keyword>
<feature type="domain" description="WW" evidence="3">
    <location>
        <begin position="509"/>
        <end position="536"/>
    </location>
</feature>
<feature type="compositionally biased region" description="Low complexity" evidence="2">
    <location>
        <begin position="283"/>
        <end position="309"/>
    </location>
</feature>
<feature type="region of interest" description="Disordered" evidence="2">
    <location>
        <begin position="267"/>
        <end position="309"/>
    </location>
</feature>
<dbReference type="PROSITE" id="PS01159">
    <property type="entry name" value="WW_DOMAIN_1"/>
    <property type="match status" value="2"/>
</dbReference>
<evidence type="ECO:0000259" key="3">
    <source>
        <dbReference type="PROSITE" id="PS50020"/>
    </source>
</evidence>
<dbReference type="InterPro" id="IPR036517">
    <property type="entry name" value="FF_domain_sf"/>
</dbReference>
<feature type="region of interest" description="Disordered" evidence="2">
    <location>
        <begin position="153"/>
        <end position="217"/>
    </location>
</feature>
<dbReference type="PROSITE" id="PS51676">
    <property type="entry name" value="FF"/>
    <property type="match status" value="4"/>
</dbReference>
<feature type="domain" description="FF" evidence="4">
    <location>
        <begin position="791"/>
        <end position="846"/>
    </location>
</feature>
<dbReference type="EMBL" id="JAMYWD010000004">
    <property type="protein sequence ID" value="KAJ4974943.1"/>
    <property type="molecule type" value="Genomic_DNA"/>
</dbReference>
<gene>
    <name evidence="5" type="ORF">NE237_008117</name>
</gene>
<dbReference type="SMART" id="SM00441">
    <property type="entry name" value="FF"/>
    <property type="match status" value="4"/>
</dbReference>
<protein>
    <recommendedName>
        <fullName evidence="7">Pre-mRNA-processing protein 40C</fullName>
    </recommendedName>
</protein>
<organism evidence="5 6">
    <name type="scientific">Protea cynaroides</name>
    <dbReference type="NCBI Taxonomy" id="273540"/>
    <lineage>
        <taxon>Eukaryota</taxon>
        <taxon>Viridiplantae</taxon>
        <taxon>Streptophyta</taxon>
        <taxon>Embryophyta</taxon>
        <taxon>Tracheophyta</taxon>
        <taxon>Spermatophyta</taxon>
        <taxon>Magnoliopsida</taxon>
        <taxon>Proteales</taxon>
        <taxon>Proteaceae</taxon>
        <taxon>Protea</taxon>
    </lineage>
</organism>
<dbReference type="AlphaFoldDB" id="A0A9Q0KQD6"/>
<evidence type="ECO:0000259" key="4">
    <source>
        <dbReference type="PROSITE" id="PS51676"/>
    </source>
</evidence>
<feature type="compositionally biased region" description="Polar residues" evidence="2">
    <location>
        <begin position="200"/>
        <end position="210"/>
    </location>
</feature>
<feature type="region of interest" description="Disordered" evidence="2">
    <location>
        <begin position="921"/>
        <end position="951"/>
    </location>
</feature>
<dbReference type="InterPro" id="IPR002713">
    <property type="entry name" value="FF_domain"/>
</dbReference>
<dbReference type="PROSITE" id="PS50020">
    <property type="entry name" value="WW_DOMAIN_2"/>
    <property type="match status" value="2"/>
</dbReference>
<dbReference type="Proteomes" id="UP001141806">
    <property type="component" value="Unassembled WGS sequence"/>
</dbReference>
<feature type="domain" description="FF" evidence="4">
    <location>
        <begin position="962"/>
        <end position="1019"/>
    </location>
</feature>
<dbReference type="InterPro" id="IPR001202">
    <property type="entry name" value="WW_dom"/>
</dbReference>